<name>A0ABX0X9M6_9BACT</name>
<organism evidence="1 2">
    <name type="scientific">Neolewinella antarctica</name>
    <dbReference type="NCBI Taxonomy" id="442734"/>
    <lineage>
        <taxon>Bacteria</taxon>
        <taxon>Pseudomonadati</taxon>
        <taxon>Bacteroidota</taxon>
        <taxon>Saprospiria</taxon>
        <taxon>Saprospirales</taxon>
        <taxon>Lewinellaceae</taxon>
        <taxon>Neolewinella</taxon>
    </lineage>
</organism>
<proteinExistence type="predicted"/>
<comment type="caution">
    <text evidence="1">The sequence shown here is derived from an EMBL/GenBank/DDBJ whole genome shotgun (WGS) entry which is preliminary data.</text>
</comment>
<accession>A0ABX0X9M6</accession>
<keyword evidence="2" id="KW-1185">Reference proteome</keyword>
<dbReference type="PROSITE" id="PS51257">
    <property type="entry name" value="PROKAR_LIPOPROTEIN"/>
    <property type="match status" value="1"/>
</dbReference>
<reference evidence="1 2" key="1">
    <citation type="submission" date="2020-03" db="EMBL/GenBank/DDBJ databases">
        <title>Genomic Encyclopedia of Type Strains, Phase IV (KMG-IV): sequencing the most valuable type-strain genomes for metagenomic binning, comparative biology and taxonomic classification.</title>
        <authorList>
            <person name="Goeker M."/>
        </authorList>
    </citation>
    <scope>NUCLEOTIDE SEQUENCE [LARGE SCALE GENOMIC DNA]</scope>
    <source>
        <strain evidence="1 2">DSM 105096</strain>
    </source>
</reference>
<dbReference type="Proteomes" id="UP000770785">
    <property type="component" value="Unassembled WGS sequence"/>
</dbReference>
<protein>
    <submittedName>
        <fullName evidence="1">Uncharacterized protein</fullName>
    </submittedName>
</protein>
<evidence type="ECO:0000313" key="1">
    <source>
        <dbReference type="EMBL" id="NJC25715.1"/>
    </source>
</evidence>
<sequence>MKNVILLAVLIFTISCGPREGSPGLSSDMEDAKAKGVYIAEYEVLGGAIIVDNQKYDVRKTWVEHAWRYSSKGDQGISIIPEYYNLQVDFVASEILDRYKKDWTVGVETSLLFNKSGPHSIYAFIQSHVPDTVVVPIQEGIELTSANQTIIGEVTFVRTPASSTK</sequence>
<evidence type="ECO:0000313" key="2">
    <source>
        <dbReference type="Proteomes" id="UP000770785"/>
    </source>
</evidence>
<gene>
    <name evidence="1" type="ORF">GGR27_001214</name>
</gene>
<dbReference type="EMBL" id="JAATJH010000002">
    <property type="protein sequence ID" value="NJC25715.1"/>
    <property type="molecule type" value="Genomic_DNA"/>
</dbReference>